<reference evidence="1 2" key="1">
    <citation type="submission" date="2016-01" db="EMBL/GenBank/DDBJ databases">
        <title>Genome sequence of Oerskovia enterophila VJag, an agar and cellulose degrading bacterium.</title>
        <authorList>
            <person name="Poehlein A."/>
            <person name="Jag V."/>
            <person name="Bengelsdorf F."/>
            <person name="Duerre P."/>
            <person name="Daniel R."/>
        </authorList>
    </citation>
    <scope>NUCLEOTIDE SEQUENCE [LARGE SCALE GENOMIC DNA]</scope>
    <source>
        <strain evidence="1 2">VJag</strain>
    </source>
</reference>
<sequence>MFVLTVDQRASTRRGDLVPDLLGRLAPYEDRAGVVIPFDRTVGDEVQAVLDDAALVVELVLALGRWGGWSTGLGIGQVLPGPDGRLPQASREASGSAFVHARAAVERAKTRGSAVPSAVEGPDPAAAGEVEALLRLLLAVGARRTPAGWEVVDALARVGGTQKDVARDLGISEQAVSQRLRASLWSEEAAVRPVVTRLLQEADA</sequence>
<dbReference type="STRING" id="43678.OJAG_19360"/>
<dbReference type="OrthoDB" id="5184241at2"/>
<organism evidence="1 2">
    <name type="scientific">Oerskovia enterophila</name>
    <dbReference type="NCBI Taxonomy" id="43678"/>
    <lineage>
        <taxon>Bacteria</taxon>
        <taxon>Bacillati</taxon>
        <taxon>Actinomycetota</taxon>
        <taxon>Actinomycetes</taxon>
        <taxon>Micrococcales</taxon>
        <taxon>Cellulomonadaceae</taxon>
        <taxon>Oerskovia</taxon>
    </lineage>
</organism>
<protein>
    <recommendedName>
        <fullName evidence="3">SatD family protein</fullName>
    </recommendedName>
</protein>
<accession>A0A163RLL1</accession>
<name>A0A163RLL1_9CELL</name>
<dbReference type="Proteomes" id="UP000076447">
    <property type="component" value="Unassembled WGS sequence"/>
</dbReference>
<dbReference type="AlphaFoldDB" id="A0A163RLL1"/>
<dbReference type="EMBL" id="LRIE01000071">
    <property type="protein sequence ID" value="KZM35331.1"/>
    <property type="molecule type" value="Genomic_DNA"/>
</dbReference>
<comment type="caution">
    <text evidence="1">The sequence shown here is derived from an EMBL/GenBank/DDBJ whole genome shotgun (WGS) entry which is preliminary data.</text>
</comment>
<evidence type="ECO:0000313" key="1">
    <source>
        <dbReference type="EMBL" id="KZM35331.1"/>
    </source>
</evidence>
<dbReference type="PATRIC" id="fig|43678.3.peg.2019"/>
<proteinExistence type="predicted"/>
<evidence type="ECO:0000313" key="2">
    <source>
        <dbReference type="Proteomes" id="UP000076447"/>
    </source>
</evidence>
<evidence type="ECO:0008006" key="3">
    <source>
        <dbReference type="Google" id="ProtNLM"/>
    </source>
</evidence>
<gene>
    <name evidence="1" type="ORF">OJAG_19360</name>
</gene>
<dbReference type="RefSeq" id="WP_068708388.1">
    <property type="nucleotide sequence ID" value="NZ_LRIE01000071.1"/>
</dbReference>